<accession>A0A9D2MW76</accession>
<reference evidence="1" key="1">
    <citation type="journal article" date="2021" name="PeerJ">
        <title>Extensive microbial diversity within the chicken gut microbiome revealed by metagenomics and culture.</title>
        <authorList>
            <person name="Gilroy R."/>
            <person name="Ravi A."/>
            <person name="Getino M."/>
            <person name="Pursley I."/>
            <person name="Horton D.L."/>
            <person name="Alikhan N.F."/>
            <person name="Baker D."/>
            <person name="Gharbi K."/>
            <person name="Hall N."/>
            <person name="Watson M."/>
            <person name="Adriaenssens E.M."/>
            <person name="Foster-Nyarko E."/>
            <person name="Jarju S."/>
            <person name="Secka A."/>
            <person name="Antonio M."/>
            <person name="Oren A."/>
            <person name="Chaudhuri R.R."/>
            <person name="La Ragione R."/>
            <person name="Hildebrand F."/>
            <person name="Pallen M.J."/>
        </authorList>
    </citation>
    <scope>NUCLEOTIDE SEQUENCE</scope>
    <source>
        <strain evidence="1">CHK185-1770</strain>
    </source>
</reference>
<name>A0A9D2MW76_9FIRM</name>
<comment type="caution">
    <text evidence="1">The sequence shown here is derived from an EMBL/GenBank/DDBJ whole genome shotgun (WGS) entry which is preliminary data.</text>
</comment>
<dbReference type="EMBL" id="DWXG01000033">
    <property type="protein sequence ID" value="HJB97735.1"/>
    <property type="molecule type" value="Genomic_DNA"/>
</dbReference>
<proteinExistence type="predicted"/>
<gene>
    <name evidence="1" type="ORF">H9710_04060</name>
</gene>
<dbReference type="Proteomes" id="UP000826793">
    <property type="component" value="Unassembled WGS sequence"/>
</dbReference>
<sequence length="123" mass="13603">MTNGKRIAMTVAALALAAAVGVGGALAWSWANPLPTPEGDYLEEADLQELLDNPYTFVQEFLPYLHYSPEEGVYRFPMTVEGESCWLRLEGTEDLEAPTLIQLETQEGEVLRTYEMAPLPPEG</sequence>
<organism evidence="1 2">
    <name type="scientific">Candidatus Acutalibacter pullicola</name>
    <dbReference type="NCBI Taxonomy" id="2838417"/>
    <lineage>
        <taxon>Bacteria</taxon>
        <taxon>Bacillati</taxon>
        <taxon>Bacillota</taxon>
        <taxon>Clostridia</taxon>
        <taxon>Eubacteriales</taxon>
        <taxon>Acutalibacteraceae</taxon>
        <taxon>Acutalibacter</taxon>
    </lineage>
</organism>
<dbReference type="AlphaFoldDB" id="A0A9D2MW76"/>
<protein>
    <submittedName>
        <fullName evidence="1">Uncharacterized protein</fullName>
    </submittedName>
</protein>
<reference evidence="1" key="2">
    <citation type="submission" date="2021-04" db="EMBL/GenBank/DDBJ databases">
        <authorList>
            <person name="Gilroy R."/>
        </authorList>
    </citation>
    <scope>NUCLEOTIDE SEQUENCE</scope>
    <source>
        <strain evidence="1">CHK185-1770</strain>
    </source>
</reference>
<evidence type="ECO:0000313" key="1">
    <source>
        <dbReference type="EMBL" id="HJB97735.1"/>
    </source>
</evidence>
<evidence type="ECO:0000313" key="2">
    <source>
        <dbReference type="Proteomes" id="UP000826793"/>
    </source>
</evidence>